<evidence type="ECO:0000256" key="11">
    <source>
        <dbReference type="SAM" id="Phobius"/>
    </source>
</evidence>
<feature type="domain" description="EamA" evidence="12">
    <location>
        <begin position="39"/>
        <end position="113"/>
    </location>
</feature>
<proteinExistence type="predicted"/>
<evidence type="ECO:0000256" key="4">
    <source>
        <dbReference type="ARBA" id="ARBA00022519"/>
    </source>
</evidence>
<dbReference type="Gene3D" id="1.10.3730.20">
    <property type="match status" value="1"/>
</dbReference>
<evidence type="ECO:0000313" key="14">
    <source>
        <dbReference type="Proteomes" id="UP000242469"/>
    </source>
</evidence>
<keyword evidence="5" id="KW-0441">Lipid A biosynthesis</keyword>
<dbReference type="SUPFAM" id="SSF103481">
    <property type="entry name" value="Multidrug resistance efflux transporter EmrE"/>
    <property type="match status" value="1"/>
</dbReference>
<gene>
    <name evidence="13" type="ORF">SAMN02745729_101389</name>
</gene>
<dbReference type="RefSeq" id="WP_091822240.1">
    <property type="nucleotide sequence ID" value="NZ_FNRJ01000001.1"/>
</dbReference>
<evidence type="ECO:0000256" key="2">
    <source>
        <dbReference type="ARBA" id="ARBA00022475"/>
    </source>
</evidence>
<dbReference type="Proteomes" id="UP000242469">
    <property type="component" value="Unassembled WGS sequence"/>
</dbReference>
<sequence>MSYKLVLLTLLCVFGIAVGQVLFKKAAIQLPDDAHFFDWVNNIWLISAFVLYGLTTLLWVWVLRHAPLSLAYPFMAFAFILVPVMSFLILKESVELRTFIGSVLIIIGVTLTSTT</sequence>
<protein>
    <submittedName>
        <fullName evidence="13">Uncharacterized membrane protein</fullName>
    </submittedName>
</protein>
<keyword evidence="4" id="KW-0997">Cell inner membrane</keyword>
<evidence type="ECO:0000256" key="6">
    <source>
        <dbReference type="ARBA" id="ARBA00022692"/>
    </source>
</evidence>
<dbReference type="AlphaFoldDB" id="A0A1H3Y6U8"/>
<evidence type="ECO:0000256" key="3">
    <source>
        <dbReference type="ARBA" id="ARBA00022516"/>
    </source>
</evidence>
<dbReference type="GO" id="GO:0005886">
    <property type="term" value="C:plasma membrane"/>
    <property type="evidence" value="ECO:0007669"/>
    <property type="project" value="UniProtKB-SubCell"/>
</dbReference>
<evidence type="ECO:0000256" key="10">
    <source>
        <dbReference type="ARBA" id="ARBA00023136"/>
    </source>
</evidence>
<keyword evidence="10 11" id="KW-0472">Membrane</keyword>
<evidence type="ECO:0000256" key="1">
    <source>
        <dbReference type="ARBA" id="ARBA00004651"/>
    </source>
</evidence>
<keyword evidence="7" id="KW-0448">Lipopolysaccharide biosynthesis</keyword>
<keyword evidence="3" id="KW-0444">Lipid biosynthesis</keyword>
<evidence type="ECO:0000256" key="9">
    <source>
        <dbReference type="ARBA" id="ARBA00023098"/>
    </source>
</evidence>
<dbReference type="GO" id="GO:0009245">
    <property type="term" value="P:lipid A biosynthetic process"/>
    <property type="evidence" value="ECO:0007669"/>
    <property type="project" value="UniProtKB-KW"/>
</dbReference>
<dbReference type="EMBL" id="FNRJ01000001">
    <property type="protein sequence ID" value="SEA07250.1"/>
    <property type="molecule type" value="Genomic_DNA"/>
</dbReference>
<evidence type="ECO:0000256" key="5">
    <source>
        <dbReference type="ARBA" id="ARBA00022556"/>
    </source>
</evidence>
<dbReference type="InterPro" id="IPR000620">
    <property type="entry name" value="EamA_dom"/>
</dbReference>
<keyword evidence="8 11" id="KW-1133">Transmembrane helix</keyword>
<dbReference type="GO" id="GO:0009103">
    <property type="term" value="P:lipopolysaccharide biosynthetic process"/>
    <property type="evidence" value="ECO:0007669"/>
    <property type="project" value="UniProtKB-KW"/>
</dbReference>
<reference evidence="14" key="1">
    <citation type="submission" date="2016-10" db="EMBL/GenBank/DDBJ databases">
        <authorList>
            <person name="Varghese N."/>
            <person name="Submissions S."/>
        </authorList>
    </citation>
    <scope>NUCLEOTIDE SEQUENCE [LARGE SCALE GENOMIC DNA]</scope>
    <source>
        <strain evidence="14">DSM 11526</strain>
    </source>
</reference>
<dbReference type="STRING" id="1122198.SAMN02745729_101389"/>
<dbReference type="OrthoDB" id="7210375at2"/>
<keyword evidence="9" id="KW-0443">Lipid metabolism</keyword>
<organism evidence="13 14">
    <name type="scientific">Marinobacterium iners DSM 11526</name>
    <dbReference type="NCBI Taxonomy" id="1122198"/>
    <lineage>
        <taxon>Bacteria</taxon>
        <taxon>Pseudomonadati</taxon>
        <taxon>Pseudomonadota</taxon>
        <taxon>Gammaproteobacteria</taxon>
        <taxon>Oceanospirillales</taxon>
        <taxon>Oceanospirillaceae</taxon>
        <taxon>Marinobacterium</taxon>
    </lineage>
</organism>
<evidence type="ECO:0000259" key="12">
    <source>
        <dbReference type="Pfam" id="PF00892"/>
    </source>
</evidence>
<accession>A0A1H3Y6U8</accession>
<evidence type="ECO:0000313" key="13">
    <source>
        <dbReference type="EMBL" id="SEA07250.1"/>
    </source>
</evidence>
<dbReference type="GO" id="GO:0022857">
    <property type="term" value="F:transmembrane transporter activity"/>
    <property type="evidence" value="ECO:0007669"/>
    <property type="project" value="InterPro"/>
</dbReference>
<dbReference type="Pfam" id="PF00892">
    <property type="entry name" value="EamA"/>
    <property type="match status" value="1"/>
</dbReference>
<comment type="subcellular location">
    <subcellularLocation>
        <location evidence="1">Cell membrane</location>
        <topology evidence="1">Multi-pass membrane protein</topology>
    </subcellularLocation>
</comment>
<dbReference type="InterPro" id="IPR000390">
    <property type="entry name" value="Small_drug/metabolite_transptr"/>
</dbReference>
<keyword evidence="6 11" id="KW-0812">Transmembrane</keyword>
<evidence type="ECO:0000256" key="8">
    <source>
        <dbReference type="ARBA" id="ARBA00022989"/>
    </source>
</evidence>
<dbReference type="PANTHER" id="PTHR30561">
    <property type="entry name" value="SMR FAMILY PROTON-DEPENDENT DRUG EFFLUX TRANSPORTER SUGE"/>
    <property type="match status" value="1"/>
</dbReference>
<evidence type="ECO:0000256" key="7">
    <source>
        <dbReference type="ARBA" id="ARBA00022985"/>
    </source>
</evidence>
<dbReference type="PANTHER" id="PTHR30561:SF9">
    <property type="entry name" value="4-AMINO-4-DEOXY-L-ARABINOSE-PHOSPHOUNDECAPRENOL FLIPPASE SUBUNIT ARNF-RELATED"/>
    <property type="match status" value="1"/>
</dbReference>
<keyword evidence="14" id="KW-1185">Reference proteome</keyword>
<keyword evidence="2" id="KW-1003">Cell membrane</keyword>
<feature type="transmembrane region" description="Helical" evidence="11">
    <location>
        <begin position="96"/>
        <end position="114"/>
    </location>
</feature>
<name>A0A1H3Y6U8_9GAMM</name>
<feature type="transmembrane region" description="Helical" evidence="11">
    <location>
        <begin position="43"/>
        <end position="63"/>
    </location>
</feature>
<dbReference type="InterPro" id="IPR037185">
    <property type="entry name" value="EmrE-like"/>
</dbReference>
<feature type="transmembrane region" description="Helical" evidence="11">
    <location>
        <begin position="70"/>
        <end position="90"/>
    </location>
</feature>